<evidence type="ECO:0000259" key="6">
    <source>
        <dbReference type="SMART" id="SM00829"/>
    </source>
</evidence>
<evidence type="ECO:0000256" key="1">
    <source>
        <dbReference type="ARBA" id="ARBA00001947"/>
    </source>
</evidence>
<dbReference type="SUPFAM" id="SSF51735">
    <property type="entry name" value="NAD(P)-binding Rossmann-fold domains"/>
    <property type="match status" value="1"/>
</dbReference>
<protein>
    <submittedName>
        <fullName evidence="7">Alcohol dehydrogenase</fullName>
    </submittedName>
</protein>
<dbReference type="AlphaFoldDB" id="A0A0K2SLN8"/>
<dbReference type="Pfam" id="PF08240">
    <property type="entry name" value="ADH_N"/>
    <property type="match status" value="1"/>
</dbReference>
<keyword evidence="5" id="KW-0560">Oxidoreductase</keyword>
<dbReference type="Proteomes" id="UP000065807">
    <property type="component" value="Chromosome"/>
</dbReference>
<dbReference type="RefSeq" id="WP_068137790.1">
    <property type="nucleotide sequence ID" value="NZ_AP014924.1"/>
</dbReference>
<name>A0A0K2SLN8_LIMPI</name>
<keyword evidence="8" id="KW-1185">Reference proteome</keyword>
<dbReference type="InterPro" id="IPR011032">
    <property type="entry name" value="GroES-like_sf"/>
</dbReference>
<dbReference type="OrthoDB" id="9769198at2"/>
<reference evidence="8" key="1">
    <citation type="submission" date="2015-07" db="EMBL/GenBank/DDBJ databases">
        <title>Complete genome sequence and phylogenetic analysis of Limnochorda pilosa.</title>
        <authorList>
            <person name="Watanabe M."/>
            <person name="Kojima H."/>
            <person name="Fukui M."/>
        </authorList>
    </citation>
    <scope>NUCLEOTIDE SEQUENCE [LARGE SCALE GENOMIC DNA]</scope>
    <source>
        <strain evidence="8">HC45</strain>
    </source>
</reference>
<dbReference type="InterPro" id="IPR013154">
    <property type="entry name" value="ADH-like_N"/>
</dbReference>
<evidence type="ECO:0000313" key="8">
    <source>
        <dbReference type="Proteomes" id="UP000065807"/>
    </source>
</evidence>
<dbReference type="EMBL" id="AP014924">
    <property type="protein sequence ID" value="BAS28041.1"/>
    <property type="molecule type" value="Genomic_DNA"/>
</dbReference>
<comment type="cofactor">
    <cofactor evidence="1">
        <name>Zn(2+)</name>
        <dbReference type="ChEBI" id="CHEBI:29105"/>
    </cofactor>
</comment>
<evidence type="ECO:0000256" key="3">
    <source>
        <dbReference type="ARBA" id="ARBA00022723"/>
    </source>
</evidence>
<sequence length="342" mass="36781">MRAALFREIGSIVVEDRPVPEPGPGEVRIKPLAVGICGSDMHAFAGEHPFVHPPIVLGHEIGAQVDEVGPGVEELRPGQLVTVEPNLVCGTCHNCRTGRYNICENLRVIGCVGYDGAMTEYMVVPSEKVFPVPAHWSAERAALVEPVAVGVHAIRQGGFQPGQNVLVLGAGIIGLVTAQAARAFGAGRIIVVDLLGSRLERARGLGFTDVVNNATADLQQELRRLLKGELPDMIFDCVAIQPTLDTAVEIARKGTRIVVVGVPAGRLSVPMHLVQDRELELVGTLMYRREDYDASIRLMESGAISTEGFITHRFAMDQVMEAFSVAINQKETALKVMLTVGA</sequence>
<evidence type="ECO:0000256" key="4">
    <source>
        <dbReference type="ARBA" id="ARBA00022833"/>
    </source>
</evidence>
<feature type="domain" description="Enoyl reductase (ER)" evidence="6">
    <location>
        <begin position="7"/>
        <end position="338"/>
    </location>
</feature>
<dbReference type="Gene3D" id="3.90.180.10">
    <property type="entry name" value="Medium-chain alcohol dehydrogenases, catalytic domain"/>
    <property type="match status" value="1"/>
</dbReference>
<dbReference type="InterPro" id="IPR013149">
    <property type="entry name" value="ADH-like_C"/>
</dbReference>
<evidence type="ECO:0000313" key="7">
    <source>
        <dbReference type="EMBL" id="BAS28041.1"/>
    </source>
</evidence>
<dbReference type="STRING" id="1555112.LIP_2200"/>
<dbReference type="SUPFAM" id="SSF50129">
    <property type="entry name" value="GroES-like"/>
    <property type="match status" value="1"/>
</dbReference>
<gene>
    <name evidence="7" type="ORF">LIP_2200</name>
</gene>
<dbReference type="InterPro" id="IPR036291">
    <property type="entry name" value="NAD(P)-bd_dom_sf"/>
</dbReference>
<evidence type="ECO:0000256" key="5">
    <source>
        <dbReference type="ARBA" id="ARBA00023002"/>
    </source>
</evidence>
<dbReference type="GO" id="GO:0046872">
    <property type="term" value="F:metal ion binding"/>
    <property type="evidence" value="ECO:0007669"/>
    <property type="project" value="UniProtKB-KW"/>
</dbReference>
<evidence type="ECO:0000256" key="2">
    <source>
        <dbReference type="ARBA" id="ARBA00008072"/>
    </source>
</evidence>
<comment type="similarity">
    <text evidence="2">Belongs to the zinc-containing alcohol dehydrogenase family.</text>
</comment>
<keyword evidence="4" id="KW-0862">Zinc</keyword>
<reference evidence="8" key="2">
    <citation type="journal article" date="2016" name="Int. J. Syst. Evol. Microbiol.">
        <title>Complete genome sequence and cell structure of Limnochorda pilosa, a Gram-negative spore-former within the phylum Firmicutes.</title>
        <authorList>
            <person name="Watanabe M."/>
            <person name="Kojima H."/>
            <person name="Fukui M."/>
        </authorList>
    </citation>
    <scope>NUCLEOTIDE SEQUENCE [LARGE SCALE GENOMIC DNA]</scope>
    <source>
        <strain evidence="8">HC45</strain>
    </source>
</reference>
<dbReference type="KEGG" id="lpil:LIP_2200"/>
<dbReference type="Gene3D" id="3.40.50.720">
    <property type="entry name" value="NAD(P)-binding Rossmann-like Domain"/>
    <property type="match status" value="1"/>
</dbReference>
<dbReference type="Pfam" id="PF00107">
    <property type="entry name" value="ADH_zinc_N"/>
    <property type="match status" value="1"/>
</dbReference>
<proteinExistence type="inferred from homology"/>
<keyword evidence="3" id="KW-0479">Metal-binding</keyword>
<dbReference type="PANTHER" id="PTHR43161">
    <property type="entry name" value="SORBITOL DEHYDROGENASE"/>
    <property type="match status" value="1"/>
</dbReference>
<dbReference type="SMART" id="SM00829">
    <property type="entry name" value="PKS_ER"/>
    <property type="match status" value="1"/>
</dbReference>
<dbReference type="GO" id="GO:0016491">
    <property type="term" value="F:oxidoreductase activity"/>
    <property type="evidence" value="ECO:0007669"/>
    <property type="project" value="UniProtKB-KW"/>
</dbReference>
<accession>A0A0K2SLN8</accession>
<dbReference type="InterPro" id="IPR020843">
    <property type="entry name" value="ER"/>
</dbReference>
<organism evidence="7 8">
    <name type="scientific">Limnochorda pilosa</name>
    <dbReference type="NCBI Taxonomy" id="1555112"/>
    <lineage>
        <taxon>Bacteria</taxon>
        <taxon>Bacillati</taxon>
        <taxon>Bacillota</taxon>
        <taxon>Limnochordia</taxon>
        <taxon>Limnochordales</taxon>
        <taxon>Limnochordaceae</taxon>
        <taxon>Limnochorda</taxon>
    </lineage>
</organism>